<dbReference type="GO" id="GO:0008815">
    <property type="term" value="F:citrate (pro-3S)-lyase activity"/>
    <property type="evidence" value="ECO:0007669"/>
    <property type="project" value="UniProtKB-EC"/>
</dbReference>
<name>A9D9Q6_HOEPD</name>
<comment type="cofactor">
    <cofactor evidence="1">
        <name>Mg(2+)</name>
        <dbReference type="ChEBI" id="CHEBI:18420"/>
    </cofactor>
</comment>
<evidence type="ECO:0000256" key="5">
    <source>
        <dbReference type="PIRSR" id="PIRSR015582-1"/>
    </source>
</evidence>
<dbReference type="eggNOG" id="COG2301">
    <property type="taxonomic scope" value="Bacteria"/>
</dbReference>
<feature type="domain" description="HpcH/HpaI aldolase/citrate lyase" evidence="7">
    <location>
        <begin position="4"/>
        <end position="231"/>
    </location>
</feature>
<proteinExistence type="inferred from homology"/>
<dbReference type="InterPro" id="IPR040442">
    <property type="entry name" value="Pyrv_kinase-like_dom_sf"/>
</dbReference>
<dbReference type="EC" id="4.1.3.34" evidence="8"/>
<accession>A9D9Q6</accession>
<evidence type="ECO:0000313" key="9">
    <source>
        <dbReference type="Proteomes" id="UP000004291"/>
    </source>
</evidence>
<comment type="caution">
    <text evidence="8">The sequence shown here is derived from an EMBL/GenBank/DDBJ whole genome shotgun (WGS) entry which is preliminary data.</text>
</comment>
<dbReference type="PIRSF" id="PIRSF015582">
    <property type="entry name" value="Cit_lyase_B"/>
    <property type="match status" value="1"/>
</dbReference>
<dbReference type="EMBL" id="ABIA03000002">
    <property type="protein sequence ID" value="EDQ32973.1"/>
    <property type="molecule type" value="Genomic_DNA"/>
</dbReference>
<evidence type="ECO:0000256" key="6">
    <source>
        <dbReference type="PIRSR" id="PIRSR015582-2"/>
    </source>
</evidence>
<keyword evidence="3 6" id="KW-0479">Metal-binding</keyword>
<reference evidence="8 9" key="1">
    <citation type="submission" date="2007-10" db="EMBL/GenBank/DDBJ databases">
        <authorList>
            <person name="Wagner-Dobler I."/>
            <person name="Ferriera S."/>
            <person name="Johnson J."/>
            <person name="Kravitz S."/>
            <person name="Beeson K."/>
            <person name="Sutton G."/>
            <person name="Rogers Y.-H."/>
            <person name="Friedman R."/>
            <person name="Frazier M."/>
            <person name="Venter J.C."/>
        </authorList>
    </citation>
    <scope>NUCLEOTIDE SEQUENCE [LARGE SCALE GENOMIC DNA]</scope>
    <source>
        <strain evidence="8 9">DFL-43</strain>
    </source>
</reference>
<dbReference type="STRING" id="411684.HPDFL43_08489"/>
<dbReference type="GO" id="GO:0008816">
    <property type="term" value="F:citryl-CoA lyase activity"/>
    <property type="evidence" value="ECO:0007669"/>
    <property type="project" value="UniProtKB-EC"/>
</dbReference>
<dbReference type="InterPro" id="IPR015813">
    <property type="entry name" value="Pyrv/PenolPyrv_kinase-like_dom"/>
</dbReference>
<keyword evidence="9" id="KW-1185">Reference proteome</keyword>
<dbReference type="HOGENOM" id="CLU_044864_0_2_5"/>
<feature type="binding site" evidence="5">
    <location>
        <position position="131"/>
    </location>
    <ligand>
        <name>substrate</name>
    </ligand>
</feature>
<dbReference type="Pfam" id="PF03328">
    <property type="entry name" value="HpcH_HpaI"/>
    <property type="match status" value="1"/>
</dbReference>
<dbReference type="EC" id="4.1.3.6" evidence="8"/>
<evidence type="ECO:0000256" key="2">
    <source>
        <dbReference type="ARBA" id="ARBA00005568"/>
    </source>
</evidence>
<dbReference type="Proteomes" id="UP000004291">
    <property type="component" value="Chromosome"/>
</dbReference>
<feature type="binding site" evidence="6">
    <location>
        <position position="131"/>
    </location>
    <ligand>
        <name>Mg(2+)</name>
        <dbReference type="ChEBI" id="CHEBI:18420"/>
    </ligand>
</feature>
<dbReference type="Gene3D" id="3.20.20.60">
    <property type="entry name" value="Phosphoenolpyruvate-binding domains"/>
    <property type="match status" value="1"/>
</dbReference>
<sequence>MMMRSLLFVPGDSERKMEKAATCGADALILDLEDSVALSRKSEAREMVARYLENASRLYPAPKLIVRVNALDTGLTDADLAAVIKARPDAVLLPKAGSGADLQALGARIAVEEAGAGLAEGSVLIHALMTESAKGLLNAGTFAAKSERLAALAWGAEDLAADIGATSNKDDQGSYTDVFRLARSQTLLAAAHAGVDAIDTVFTDFRHMAVLETECHAAVRDGFSGKMAIHPGQVPVINAAFTPAPEDVEHAVQVLALFAAAGPEAGVLSLDGKMIDKPHLRQAERVARRAGLDPAALPAPEPN</sequence>
<dbReference type="GO" id="GO:0000287">
    <property type="term" value="F:magnesium ion binding"/>
    <property type="evidence" value="ECO:0007669"/>
    <property type="project" value="TreeGrafter"/>
</dbReference>
<dbReference type="SUPFAM" id="SSF51621">
    <property type="entry name" value="Phosphoenolpyruvate/pyruvate domain"/>
    <property type="match status" value="1"/>
</dbReference>
<feature type="binding site" evidence="5">
    <location>
        <position position="67"/>
    </location>
    <ligand>
        <name>substrate</name>
    </ligand>
</feature>
<reference evidence="8 9" key="2">
    <citation type="submission" date="2012-06" db="EMBL/GenBank/DDBJ databases">
        <authorList>
            <person name="Fiebig A."/>
        </authorList>
    </citation>
    <scope>NUCLEOTIDE SEQUENCE [LARGE SCALE GENOMIC DNA]</scope>
    <source>
        <strain evidence="8 9">DFL-43</strain>
    </source>
</reference>
<evidence type="ECO:0000259" key="7">
    <source>
        <dbReference type="Pfam" id="PF03328"/>
    </source>
</evidence>
<dbReference type="PANTHER" id="PTHR32308">
    <property type="entry name" value="LYASE BETA SUBUNIT, PUTATIVE (AFU_ORTHOLOGUE AFUA_4G13030)-RELATED"/>
    <property type="match status" value="1"/>
</dbReference>
<dbReference type="InterPro" id="IPR005000">
    <property type="entry name" value="Aldolase/citrate-lyase_domain"/>
</dbReference>
<organism evidence="8 9">
    <name type="scientific">Hoeflea phototrophica (strain DSM 17068 / NCIMB 14078 / DFL-43)</name>
    <dbReference type="NCBI Taxonomy" id="411684"/>
    <lineage>
        <taxon>Bacteria</taxon>
        <taxon>Pseudomonadati</taxon>
        <taxon>Pseudomonadota</taxon>
        <taxon>Alphaproteobacteria</taxon>
        <taxon>Hyphomicrobiales</taxon>
        <taxon>Rhizobiaceae</taxon>
        <taxon>Hoeflea</taxon>
    </lineage>
</organism>
<evidence type="ECO:0000256" key="4">
    <source>
        <dbReference type="ARBA" id="ARBA00022842"/>
    </source>
</evidence>
<evidence type="ECO:0000256" key="3">
    <source>
        <dbReference type="ARBA" id="ARBA00022723"/>
    </source>
</evidence>
<evidence type="ECO:0000313" key="8">
    <source>
        <dbReference type="EMBL" id="EDQ32973.1"/>
    </source>
</evidence>
<dbReference type="GO" id="GO:0006107">
    <property type="term" value="P:oxaloacetate metabolic process"/>
    <property type="evidence" value="ECO:0007669"/>
    <property type="project" value="TreeGrafter"/>
</dbReference>
<feature type="binding site" evidence="6">
    <location>
        <position position="158"/>
    </location>
    <ligand>
        <name>Mg(2+)</name>
        <dbReference type="ChEBI" id="CHEBI:18420"/>
    </ligand>
</feature>
<comment type="similarity">
    <text evidence="2">Belongs to the HpcH/HpaI aldolase family.</text>
</comment>
<keyword evidence="4 6" id="KW-0460">Magnesium</keyword>
<gene>
    <name evidence="8" type="ORF">HPDFL43_08489</name>
</gene>
<dbReference type="InterPro" id="IPR011206">
    <property type="entry name" value="Citrate_lyase_beta/mcl1/mcl2"/>
</dbReference>
<dbReference type="AlphaFoldDB" id="A9D9Q6"/>
<protein>
    <submittedName>
        <fullName evidence="8">Citrate lyase beta subunit</fullName>
        <ecNumber evidence="8">4.1.3.34</ecNumber>
        <ecNumber evidence="8">4.1.3.6</ecNumber>
    </submittedName>
</protein>
<evidence type="ECO:0000256" key="1">
    <source>
        <dbReference type="ARBA" id="ARBA00001946"/>
    </source>
</evidence>
<dbReference type="PANTHER" id="PTHR32308:SF0">
    <property type="entry name" value="HPCH_HPAI ALDOLASE_CITRATE LYASE DOMAIN-CONTAINING PROTEIN"/>
    <property type="match status" value="1"/>
</dbReference>
<keyword evidence="8" id="KW-0456">Lyase</keyword>